<dbReference type="Proteomes" id="UP000007813">
    <property type="component" value="Unassembled WGS sequence"/>
</dbReference>
<dbReference type="PROSITE" id="PS50926">
    <property type="entry name" value="TRAM"/>
    <property type="match status" value="1"/>
</dbReference>
<dbReference type="PATRIC" id="fig|1210908.3.peg.1452"/>
<dbReference type="GO" id="GO:0003743">
    <property type="term" value="F:translation initiation factor activity"/>
    <property type="evidence" value="ECO:0007669"/>
    <property type="project" value="UniProtKB-KW"/>
</dbReference>
<evidence type="ECO:0000313" key="5">
    <source>
        <dbReference type="EMBL" id="EJN60914.1"/>
    </source>
</evidence>
<evidence type="ECO:0000256" key="2">
    <source>
        <dbReference type="ARBA" id="ARBA00022540"/>
    </source>
</evidence>
<comment type="caution">
    <text evidence="5">The sequence shown here is derived from an EMBL/GenBank/DDBJ whole genome shotgun (WGS) entry which is preliminary data.</text>
</comment>
<name>J3JHE1_9EURY</name>
<proteinExistence type="inferred from homology"/>
<sequence>MVPTVEFDTPSRLREVLSRNAYTCPSPRTSMDYQASLDRALDAVPDLGGSDERLSVPDPQAQKDGAFTRLTNLSSIADALSRDPEHLHSAIQRELGTAGQYADGRARYNGSFTAQDFDAAVTSYIEEYVTCSECGLPDTRLVMENRNQMLRCEACGAFRPVAKRKRSSQRTNVPDVEEGKTYEVKITGTGRKGDGVAEKGKYTIFVPGAQEGDVVNIYIENVSGTLAFARLA</sequence>
<dbReference type="PANTHER" id="PTHR23001:SF3">
    <property type="entry name" value="EUKARYOTIC TRANSLATION INITIATION FACTOR 2 SUBUNIT 2"/>
    <property type="match status" value="1"/>
</dbReference>
<dbReference type="SMART" id="SM00653">
    <property type="entry name" value="eIF2B_5"/>
    <property type="match status" value="1"/>
</dbReference>
<dbReference type="Gene3D" id="3.30.30.170">
    <property type="match status" value="1"/>
</dbReference>
<dbReference type="InterPro" id="IPR002792">
    <property type="entry name" value="TRAM_dom"/>
</dbReference>
<dbReference type="eggNOG" id="arCOG01640">
    <property type="taxonomic scope" value="Archaea"/>
</dbReference>
<dbReference type="PANTHER" id="PTHR23001">
    <property type="entry name" value="EUKARYOTIC TRANSLATION INITIATION FACTOR"/>
    <property type="match status" value="1"/>
</dbReference>
<keyword evidence="2 5" id="KW-0396">Initiation factor</keyword>
<dbReference type="InterPro" id="IPR016190">
    <property type="entry name" value="Transl_init_fac_IF2/IF5_Zn-bd"/>
</dbReference>
<evidence type="ECO:0000259" key="4">
    <source>
        <dbReference type="PROSITE" id="PS50926"/>
    </source>
</evidence>
<dbReference type="NCBIfam" id="NF008993">
    <property type="entry name" value="PRK12336.1"/>
    <property type="match status" value="1"/>
</dbReference>
<dbReference type="Pfam" id="PF01938">
    <property type="entry name" value="TRAM"/>
    <property type="match status" value="1"/>
</dbReference>
<keyword evidence="3" id="KW-0648">Protein biosynthesis</keyword>
<dbReference type="SUPFAM" id="SSF75689">
    <property type="entry name" value="Zinc-binding domain of translation initiation factor 2 beta"/>
    <property type="match status" value="1"/>
</dbReference>
<dbReference type="AlphaFoldDB" id="J3JHE1"/>
<dbReference type="EMBL" id="ALJD01000003">
    <property type="protein sequence ID" value="EJN60914.1"/>
    <property type="molecule type" value="Genomic_DNA"/>
</dbReference>
<evidence type="ECO:0000313" key="6">
    <source>
        <dbReference type="Proteomes" id="UP000007813"/>
    </source>
</evidence>
<reference evidence="5 6" key="1">
    <citation type="journal article" date="2012" name="J. Bacteriol.">
        <title>Draft Genome Sequence of the Extremely Halophilic Archaeon Halogranum salarium B-1T.</title>
        <authorList>
            <person name="Kim K.K."/>
            <person name="Lee K.C."/>
            <person name="Lee J.S."/>
        </authorList>
    </citation>
    <scope>NUCLEOTIDE SEQUENCE [LARGE SCALE GENOMIC DNA]</scope>
    <source>
        <strain evidence="5 6">B-1</strain>
    </source>
</reference>
<feature type="domain" description="TRAM" evidence="4">
    <location>
        <begin position="175"/>
        <end position="232"/>
    </location>
</feature>
<organism evidence="5 6">
    <name type="scientific">Halogranum salarium B-1</name>
    <dbReference type="NCBI Taxonomy" id="1210908"/>
    <lineage>
        <taxon>Archaea</taxon>
        <taxon>Methanobacteriati</taxon>
        <taxon>Methanobacteriota</taxon>
        <taxon>Stenosarchaea group</taxon>
        <taxon>Halobacteria</taxon>
        <taxon>Halobacteriales</taxon>
        <taxon>Haloferacaceae</taxon>
    </lineage>
</organism>
<protein>
    <submittedName>
        <fullName evidence="5">Translation initiation factor IF-2 subunit beta</fullName>
    </submittedName>
</protein>
<dbReference type="InterPro" id="IPR012340">
    <property type="entry name" value="NA-bd_OB-fold"/>
</dbReference>
<dbReference type="SUPFAM" id="SSF100966">
    <property type="entry name" value="Translation initiation factor 2 beta, aIF2beta, N-terminal domain"/>
    <property type="match status" value="1"/>
</dbReference>
<comment type="similarity">
    <text evidence="1">Belongs to the eIF-2-beta/eIF-5 family.</text>
</comment>
<dbReference type="InterPro" id="IPR016189">
    <property type="entry name" value="Transl_init_fac_IF2/IF5_N"/>
</dbReference>
<dbReference type="SUPFAM" id="SSF50249">
    <property type="entry name" value="Nucleic acid-binding proteins"/>
    <property type="match status" value="1"/>
</dbReference>
<dbReference type="InterPro" id="IPR045196">
    <property type="entry name" value="IF2/IF5"/>
</dbReference>
<gene>
    <name evidence="5" type="ORF">HSB1_15170</name>
</gene>
<dbReference type="Gene3D" id="2.40.50.140">
    <property type="entry name" value="Nucleic acid-binding proteins"/>
    <property type="match status" value="1"/>
</dbReference>
<dbReference type="Pfam" id="PF01873">
    <property type="entry name" value="eIF-5_eIF-2B"/>
    <property type="match status" value="1"/>
</dbReference>
<dbReference type="InterPro" id="IPR002735">
    <property type="entry name" value="Transl_init_fac_IF2/IF5_dom"/>
</dbReference>
<evidence type="ECO:0000256" key="1">
    <source>
        <dbReference type="ARBA" id="ARBA00010397"/>
    </source>
</evidence>
<accession>J3JHE1</accession>
<evidence type="ECO:0000256" key="3">
    <source>
        <dbReference type="ARBA" id="ARBA00022917"/>
    </source>
</evidence>